<evidence type="ECO:0000313" key="2">
    <source>
        <dbReference type="Proteomes" id="UP000001431"/>
    </source>
</evidence>
<keyword evidence="2" id="KW-1185">Reference proteome</keyword>
<dbReference type="STRING" id="410359.Pcal_1282"/>
<proteinExistence type="predicted"/>
<dbReference type="InterPro" id="IPR027417">
    <property type="entry name" value="P-loop_NTPase"/>
</dbReference>
<dbReference type="SUPFAM" id="SSF52540">
    <property type="entry name" value="P-loop containing nucleoside triphosphate hydrolases"/>
    <property type="match status" value="1"/>
</dbReference>
<dbReference type="RefSeq" id="WP_011849964.1">
    <property type="nucleotide sequence ID" value="NC_009073.1"/>
</dbReference>
<name>A3MVN9_PYRCJ</name>
<reference evidence="1" key="1">
    <citation type="submission" date="2007-02" db="EMBL/GenBank/DDBJ databases">
        <title>Complete sequence of Pyrobaculum calidifontis JCM 11548.</title>
        <authorList>
            <consortium name="US DOE Joint Genome Institute"/>
            <person name="Copeland A."/>
            <person name="Lucas S."/>
            <person name="Lapidus A."/>
            <person name="Barry K."/>
            <person name="Glavina del Rio T."/>
            <person name="Dalin E."/>
            <person name="Tice H."/>
            <person name="Pitluck S."/>
            <person name="Chain P."/>
            <person name="Malfatti S."/>
            <person name="Shin M."/>
            <person name="Vergez L."/>
            <person name="Schmutz J."/>
            <person name="Larimer F."/>
            <person name="Land M."/>
            <person name="Hauser L."/>
            <person name="Kyrpides N."/>
            <person name="Mikhailova N."/>
            <person name="Cozen A.E."/>
            <person name="Fitz-Gibbon S.T."/>
            <person name="House C.H."/>
            <person name="Saltikov C."/>
            <person name="Lowe T.M."/>
            <person name="Richardson P."/>
        </authorList>
    </citation>
    <scope>NUCLEOTIDE SEQUENCE [LARGE SCALE GENOMIC DNA]</scope>
    <source>
        <strain evidence="1">JCM 11548</strain>
    </source>
</reference>
<dbReference type="HOGENOM" id="CLU_840964_0_0_2"/>
<accession>A3MVN9</accession>
<dbReference type="AlphaFoldDB" id="A3MVN9"/>
<dbReference type="EMBL" id="CP000561">
    <property type="protein sequence ID" value="ABO08706.1"/>
    <property type="molecule type" value="Genomic_DNA"/>
</dbReference>
<dbReference type="GeneID" id="4909159"/>
<dbReference type="KEGG" id="pcl:Pcal_1282"/>
<dbReference type="Proteomes" id="UP000001431">
    <property type="component" value="Chromosome"/>
</dbReference>
<dbReference type="eggNOG" id="arCOG06982">
    <property type="taxonomic scope" value="Archaea"/>
</dbReference>
<sequence>MTCRVSAKFQLGGWTVALDAEVELAPVTLFVGPNASGKSLTLCSIARALGGPAELECPETAARCTEERGHVFFLDAYRSVAKFAEIGTETSGGFALKPRGLKALLSMRRLADPKLLAEAEAAVEEELARMERAIREMGLKADAADLLPIELAVDGGEIRWRDRAGPSGAGLRQLPAGLSAAMVAAGLKYAYAATGERPVYLFVEEPEAHAGPLQAFFLGHLAAVLTKRAEERGAKLFFVASTHNIDFIRGATRKWTKIYLMSREVRRDAREIDLRTSLVESMEWIPHFPEVAILATVEDEK</sequence>
<evidence type="ECO:0000313" key="1">
    <source>
        <dbReference type="EMBL" id="ABO08706.1"/>
    </source>
</evidence>
<organism evidence="1 2">
    <name type="scientific">Pyrobaculum calidifontis (strain DSM 21063 / JCM 11548 / VA1)</name>
    <dbReference type="NCBI Taxonomy" id="410359"/>
    <lineage>
        <taxon>Archaea</taxon>
        <taxon>Thermoproteota</taxon>
        <taxon>Thermoprotei</taxon>
        <taxon>Thermoproteales</taxon>
        <taxon>Thermoproteaceae</taxon>
        <taxon>Pyrobaculum</taxon>
    </lineage>
</organism>
<evidence type="ECO:0008006" key="3">
    <source>
        <dbReference type="Google" id="ProtNLM"/>
    </source>
</evidence>
<dbReference type="OrthoDB" id="350864at2157"/>
<protein>
    <recommendedName>
        <fullName evidence="3">ATPase AAA-type core domain-containing protein</fullName>
    </recommendedName>
</protein>
<gene>
    <name evidence="1" type="ordered locus">Pcal_1282</name>
</gene>